<keyword evidence="8" id="KW-1185">Reference proteome</keyword>
<feature type="compositionally biased region" description="Low complexity" evidence="5">
    <location>
        <begin position="41"/>
        <end position="53"/>
    </location>
</feature>
<feature type="transmembrane region" description="Helical" evidence="6">
    <location>
        <begin position="276"/>
        <end position="296"/>
    </location>
</feature>
<dbReference type="PANTHER" id="PTHR11785">
    <property type="entry name" value="AMINO ACID TRANSPORTER"/>
    <property type="match status" value="1"/>
</dbReference>
<keyword evidence="2 6" id="KW-0812">Transmembrane</keyword>
<feature type="transmembrane region" description="Helical" evidence="6">
    <location>
        <begin position="477"/>
        <end position="498"/>
    </location>
</feature>
<feature type="transmembrane region" description="Helical" evidence="6">
    <location>
        <begin position="85"/>
        <end position="106"/>
    </location>
</feature>
<dbReference type="Gene3D" id="1.20.1740.10">
    <property type="entry name" value="Amino acid/polyamine transporter I"/>
    <property type="match status" value="1"/>
</dbReference>
<evidence type="ECO:0000256" key="5">
    <source>
        <dbReference type="SAM" id="MobiDB-lite"/>
    </source>
</evidence>
<dbReference type="Proteomes" id="UP001302321">
    <property type="component" value="Unassembled WGS sequence"/>
</dbReference>
<feature type="transmembrane region" description="Helical" evidence="6">
    <location>
        <begin position="448"/>
        <end position="465"/>
    </location>
</feature>
<feature type="region of interest" description="Disordered" evidence="5">
    <location>
        <begin position="1"/>
        <end position="53"/>
    </location>
</feature>
<feature type="transmembrane region" description="Helical" evidence="6">
    <location>
        <begin position="317"/>
        <end position="338"/>
    </location>
</feature>
<proteinExistence type="predicted"/>
<feature type="transmembrane region" description="Helical" evidence="6">
    <location>
        <begin position="203"/>
        <end position="220"/>
    </location>
</feature>
<keyword evidence="3 6" id="KW-1133">Transmembrane helix</keyword>
<gene>
    <name evidence="7" type="ORF">QBC36DRAFT_249427</name>
</gene>
<evidence type="ECO:0000313" key="8">
    <source>
        <dbReference type="Proteomes" id="UP001302321"/>
    </source>
</evidence>
<dbReference type="GO" id="GO:0015179">
    <property type="term" value="F:L-amino acid transmembrane transporter activity"/>
    <property type="evidence" value="ECO:0007669"/>
    <property type="project" value="TreeGrafter"/>
</dbReference>
<dbReference type="Pfam" id="PF13520">
    <property type="entry name" value="AA_permease_2"/>
    <property type="match status" value="1"/>
</dbReference>
<dbReference type="InterPro" id="IPR050598">
    <property type="entry name" value="AminoAcid_Transporter"/>
</dbReference>
<evidence type="ECO:0000256" key="3">
    <source>
        <dbReference type="ARBA" id="ARBA00022989"/>
    </source>
</evidence>
<evidence type="ECO:0000256" key="6">
    <source>
        <dbReference type="SAM" id="Phobius"/>
    </source>
</evidence>
<feature type="transmembrane region" description="Helical" evidence="6">
    <location>
        <begin position="367"/>
        <end position="392"/>
    </location>
</feature>
<evidence type="ECO:0000256" key="2">
    <source>
        <dbReference type="ARBA" id="ARBA00022692"/>
    </source>
</evidence>
<feature type="transmembrane region" description="Helical" evidence="6">
    <location>
        <begin position="232"/>
        <end position="256"/>
    </location>
</feature>
<accession>A0AAN6VZC3</accession>
<keyword evidence="4 6" id="KW-0472">Membrane</keyword>
<dbReference type="AlphaFoldDB" id="A0AAN6VZC3"/>
<evidence type="ECO:0000256" key="4">
    <source>
        <dbReference type="ARBA" id="ARBA00023136"/>
    </source>
</evidence>
<comment type="caution">
    <text evidence="7">The sequence shown here is derived from an EMBL/GenBank/DDBJ whole genome shotgun (WGS) entry which is preliminary data.</text>
</comment>
<feature type="transmembrane region" description="Helical" evidence="6">
    <location>
        <begin position="159"/>
        <end position="183"/>
    </location>
</feature>
<feature type="transmembrane region" description="Helical" evidence="6">
    <location>
        <begin position="513"/>
        <end position="536"/>
    </location>
</feature>
<feature type="transmembrane region" description="Helical" evidence="6">
    <location>
        <begin position="413"/>
        <end position="436"/>
    </location>
</feature>
<name>A0AAN6VZC3_9PEZI</name>
<organism evidence="7 8">
    <name type="scientific">Triangularia setosa</name>
    <dbReference type="NCBI Taxonomy" id="2587417"/>
    <lineage>
        <taxon>Eukaryota</taxon>
        <taxon>Fungi</taxon>
        <taxon>Dikarya</taxon>
        <taxon>Ascomycota</taxon>
        <taxon>Pezizomycotina</taxon>
        <taxon>Sordariomycetes</taxon>
        <taxon>Sordariomycetidae</taxon>
        <taxon>Sordariales</taxon>
        <taxon>Podosporaceae</taxon>
        <taxon>Triangularia</taxon>
    </lineage>
</organism>
<evidence type="ECO:0000313" key="7">
    <source>
        <dbReference type="EMBL" id="KAK4171522.1"/>
    </source>
</evidence>
<reference evidence="7" key="1">
    <citation type="journal article" date="2023" name="Mol. Phylogenet. Evol.">
        <title>Genome-scale phylogeny and comparative genomics of the fungal order Sordariales.</title>
        <authorList>
            <person name="Hensen N."/>
            <person name="Bonometti L."/>
            <person name="Westerberg I."/>
            <person name="Brannstrom I.O."/>
            <person name="Guillou S."/>
            <person name="Cros-Aarteil S."/>
            <person name="Calhoun S."/>
            <person name="Haridas S."/>
            <person name="Kuo A."/>
            <person name="Mondo S."/>
            <person name="Pangilinan J."/>
            <person name="Riley R."/>
            <person name="LaButti K."/>
            <person name="Andreopoulos B."/>
            <person name="Lipzen A."/>
            <person name="Chen C."/>
            <person name="Yan M."/>
            <person name="Daum C."/>
            <person name="Ng V."/>
            <person name="Clum A."/>
            <person name="Steindorff A."/>
            <person name="Ohm R.A."/>
            <person name="Martin F."/>
            <person name="Silar P."/>
            <person name="Natvig D.O."/>
            <person name="Lalanne C."/>
            <person name="Gautier V."/>
            <person name="Ament-Velasquez S.L."/>
            <person name="Kruys A."/>
            <person name="Hutchinson M.I."/>
            <person name="Powell A.J."/>
            <person name="Barry K."/>
            <person name="Miller A.N."/>
            <person name="Grigoriev I.V."/>
            <person name="Debuchy R."/>
            <person name="Gladieux P."/>
            <person name="Hiltunen Thoren M."/>
            <person name="Johannesson H."/>
        </authorList>
    </citation>
    <scope>NUCLEOTIDE SEQUENCE</scope>
    <source>
        <strain evidence="7">CBS 892.96</strain>
    </source>
</reference>
<comment type="subcellular location">
    <subcellularLocation>
        <location evidence="1">Membrane</location>
        <topology evidence="1">Multi-pass membrane protein</topology>
    </subcellularLocation>
</comment>
<dbReference type="GO" id="GO:0016020">
    <property type="term" value="C:membrane"/>
    <property type="evidence" value="ECO:0007669"/>
    <property type="project" value="UniProtKB-SubCell"/>
</dbReference>
<protein>
    <submittedName>
        <fullName evidence="7">Low-affinity methionine permease</fullName>
    </submittedName>
</protein>
<reference evidence="7" key="2">
    <citation type="submission" date="2023-05" db="EMBL/GenBank/DDBJ databases">
        <authorList>
            <consortium name="Lawrence Berkeley National Laboratory"/>
            <person name="Steindorff A."/>
            <person name="Hensen N."/>
            <person name="Bonometti L."/>
            <person name="Westerberg I."/>
            <person name="Brannstrom I.O."/>
            <person name="Guillou S."/>
            <person name="Cros-Aarteil S."/>
            <person name="Calhoun S."/>
            <person name="Haridas S."/>
            <person name="Kuo A."/>
            <person name="Mondo S."/>
            <person name="Pangilinan J."/>
            <person name="Riley R."/>
            <person name="Labutti K."/>
            <person name="Andreopoulos B."/>
            <person name="Lipzen A."/>
            <person name="Chen C."/>
            <person name="Yanf M."/>
            <person name="Daum C."/>
            <person name="Ng V."/>
            <person name="Clum A."/>
            <person name="Ohm R."/>
            <person name="Martin F."/>
            <person name="Silar P."/>
            <person name="Natvig D."/>
            <person name="Lalanne C."/>
            <person name="Gautier V."/>
            <person name="Ament-Velasquez S.L."/>
            <person name="Kruys A."/>
            <person name="Hutchinson M.I."/>
            <person name="Powell A.J."/>
            <person name="Barry K."/>
            <person name="Miller A.N."/>
            <person name="Grigoriev I.V."/>
            <person name="Debuchy R."/>
            <person name="Gladieux P."/>
            <person name="Thoren M.H."/>
            <person name="Johannesson H."/>
        </authorList>
    </citation>
    <scope>NUCLEOTIDE SEQUENCE</scope>
    <source>
        <strain evidence="7">CBS 892.96</strain>
    </source>
</reference>
<dbReference type="PANTHER" id="PTHR11785:SF532">
    <property type="entry name" value="TRANSPORTER, PUTATIVE (EUROFUNG)-RELATED"/>
    <property type="match status" value="1"/>
</dbReference>
<dbReference type="EMBL" id="MU866547">
    <property type="protein sequence ID" value="KAK4171522.1"/>
    <property type="molecule type" value="Genomic_DNA"/>
</dbReference>
<feature type="transmembrane region" description="Helical" evidence="6">
    <location>
        <begin position="118"/>
        <end position="138"/>
    </location>
</feature>
<sequence>MTGTVALHLPTPHGETTPLLGTQASFPRSNTSQGRHRRQKSTSSSESSASSFNSGDVDFIARRDIEDGVLPETAVLGRTLGWKSAYILIISRVIGSGIFATPGAIVSSVGSIGLSLTLWVAGAIISWFGLAVGLEYGCMLPRSGGDKVYLEFTYRHPRFLASTIVAVHAVLLGFTASNCIVFGEYILFALGKHPSEHRVEVRTLAVTLMTLITIIHGCFLRTGIFIQNLLGWIKVGLILFMTLASAVVVLAGYRPTAPTEPTRLLPSWDAIWEGSVWNWGIISTALFKVFYSYSGLQNVNNVLNEVRDPVKTLRSAAPTALFTTCLLYFLVNVAYFLIVPLNEIKKSGELIAALFFQRLLGETTGRIFLPLAVAISAAGNVMVVTFSLARLNQEIARQGLLPCGHLWSSSRPFGAPLGALLVHYVPSVVVICVPAKNIYSFILDVEGYPGQFFVLATSLGLIWLRKTRPDLNRPYKAFLSAVWARIALSLAMIAAPFIPTVGESHRDHLFRASYALVGISVLVFAVLYWSVLAVILPRLGRYRLDEATEVLQDGTVITKLIHIPRGENE</sequence>
<dbReference type="InterPro" id="IPR002293">
    <property type="entry name" value="AA/rel_permease1"/>
</dbReference>
<feature type="compositionally biased region" description="Polar residues" evidence="5">
    <location>
        <begin position="19"/>
        <end position="33"/>
    </location>
</feature>
<evidence type="ECO:0000256" key="1">
    <source>
        <dbReference type="ARBA" id="ARBA00004141"/>
    </source>
</evidence>
<dbReference type="PIRSF" id="PIRSF006060">
    <property type="entry name" value="AA_transporter"/>
    <property type="match status" value="1"/>
</dbReference>